<evidence type="ECO:0000313" key="4">
    <source>
        <dbReference type="EMBL" id="OKL53608.1"/>
    </source>
</evidence>
<keyword evidence="2" id="KW-1133">Transmembrane helix</keyword>
<dbReference type="Proteomes" id="UP000185628">
    <property type="component" value="Unassembled WGS sequence"/>
</dbReference>
<feature type="transmembrane region" description="Helical" evidence="2">
    <location>
        <begin position="48"/>
        <end position="74"/>
    </location>
</feature>
<sequence>MMNRHIGSSLLVLAVGSSLAVFLARVATGLIASLISVPVVHVDLVYDGIGAVLLVLGAALAAWYAASGALALAVQCGRIEASAIIGYLAPLTSRLVRRAAAASLTVGLGASLPLSGAMAQNLDTPIQVATSDVLPPVPTTPPAAPAPEAPAPAAPVASESDTYTVQRGDCLWRIAEHQLGTQTNAATAHAVSEIVELNPDIIDPDLIYPNQTLTLPKDLP</sequence>
<protein>
    <recommendedName>
        <fullName evidence="3">LysM domain-containing protein</fullName>
    </recommendedName>
</protein>
<feature type="compositionally biased region" description="Pro residues" evidence="1">
    <location>
        <begin position="136"/>
        <end position="153"/>
    </location>
</feature>
<evidence type="ECO:0000313" key="5">
    <source>
        <dbReference type="Proteomes" id="UP000185628"/>
    </source>
</evidence>
<keyword evidence="5" id="KW-1185">Reference proteome</keyword>
<accession>A0A1Q5Q182</accession>
<dbReference type="InterPro" id="IPR036779">
    <property type="entry name" value="LysM_dom_sf"/>
</dbReference>
<dbReference type="PROSITE" id="PS51782">
    <property type="entry name" value="LYSM"/>
    <property type="match status" value="1"/>
</dbReference>
<keyword evidence="2" id="KW-0812">Transmembrane</keyword>
<dbReference type="PANTHER" id="PTHR34700:SF4">
    <property type="entry name" value="PHAGE-LIKE ELEMENT PBSX PROTEIN XKDP"/>
    <property type="match status" value="1"/>
</dbReference>
<feature type="domain" description="LysM" evidence="3">
    <location>
        <begin position="161"/>
        <end position="215"/>
    </location>
</feature>
<dbReference type="Gene3D" id="3.10.350.10">
    <property type="entry name" value="LysM domain"/>
    <property type="match status" value="1"/>
</dbReference>
<evidence type="ECO:0000256" key="1">
    <source>
        <dbReference type="SAM" id="MobiDB-lite"/>
    </source>
</evidence>
<dbReference type="SMART" id="SM00257">
    <property type="entry name" value="LysM"/>
    <property type="match status" value="1"/>
</dbReference>
<dbReference type="SUPFAM" id="SSF54106">
    <property type="entry name" value="LysM domain"/>
    <property type="match status" value="1"/>
</dbReference>
<evidence type="ECO:0000259" key="3">
    <source>
        <dbReference type="PROSITE" id="PS51782"/>
    </source>
</evidence>
<dbReference type="EMBL" id="MQVR01000050">
    <property type="protein sequence ID" value="OKL53608.1"/>
    <property type="molecule type" value="Genomic_DNA"/>
</dbReference>
<dbReference type="AlphaFoldDB" id="A0A1Q5Q182"/>
<evidence type="ECO:0000256" key="2">
    <source>
        <dbReference type="SAM" id="Phobius"/>
    </source>
</evidence>
<dbReference type="Pfam" id="PF01476">
    <property type="entry name" value="LysM"/>
    <property type="match status" value="1"/>
</dbReference>
<reference evidence="5" key="1">
    <citation type="submission" date="2016-12" db="EMBL/GenBank/DDBJ databases">
        <authorList>
            <person name="Meng X."/>
        </authorList>
    </citation>
    <scope>NUCLEOTIDE SEQUENCE [LARGE SCALE GENOMIC DNA]</scope>
    <source>
        <strain evidence="5">DSM 19116</strain>
    </source>
</reference>
<dbReference type="InterPro" id="IPR052196">
    <property type="entry name" value="Bact_Kbp"/>
</dbReference>
<proteinExistence type="predicted"/>
<name>A0A1Q5Q182_9ACTO</name>
<keyword evidence="2" id="KW-0472">Membrane</keyword>
<comment type="caution">
    <text evidence="4">The sequence shown here is derived from an EMBL/GenBank/DDBJ whole genome shotgun (WGS) entry which is preliminary data.</text>
</comment>
<organism evidence="4 5">
    <name type="scientific">Bowdeniella nasicola</name>
    <dbReference type="NCBI Taxonomy" id="208480"/>
    <lineage>
        <taxon>Bacteria</taxon>
        <taxon>Bacillati</taxon>
        <taxon>Actinomycetota</taxon>
        <taxon>Actinomycetes</taxon>
        <taxon>Actinomycetales</taxon>
        <taxon>Actinomycetaceae</taxon>
        <taxon>Bowdeniella</taxon>
    </lineage>
</organism>
<dbReference type="PANTHER" id="PTHR34700">
    <property type="entry name" value="POTASSIUM BINDING PROTEIN KBP"/>
    <property type="match status" value="1"/>
</dbReference>
<gene>
    <name evidence="4" type="ORF">BSZ39_08620</name>
</gene>
<feature type="region of interest" description="Disordered" evidence="1">
    <location>
        <begin position="136"/>
        <end position="159"/>
    </location>
</feature>
<dbReference type="InterPro" id="IPR018392">
    <property type="entry name" value="LysM"/>
</dbReference>
<dbReference type="CDD" id="cd00118">
    <property type="entry name" value="LysM"/>
    <property type="match status" value="1"/>
</dbReference>